<keyword evidence="9" id="KW-0732">Signal</keyword>
<keyword evidence="7" id="KW-0998">Cell outer membrane</keyword>
<comment type="subcellular location">
    <subcellularLocation>
        <location evidence="1">Cell outer membrane</location>
    </subcellularLocation>
</comment>
<evidence type="ECO:0000256" key="3">
    <source>
        <dbReference type="ARBA" id="ARBA00022448"/>
    </source>
</evidence>
<dbReference type="SUPFAM" id="SSF56954">
    <property type="entry name" value="Outer membrane efflux proteins (OEP)"/>
    <property type="match status" value="1"/>
</dbReference>
<keyword evidence="3" id="KW-0813">Transport</keyword>
<dbReference type="RefSeq" id="WP_281043347.1">
    <property type="nucleotide sequence ID" value="NZ_JARYGZ010000001.1"/>
</dbReference>
<evidence type="ECO:0000313" key="10">
    <source>
        <dbReference type="EMBL" id="MDH7638025.1"/>
    </source>
</evidence>
<keyword evidence="11" id="KW-1185">Reference proteome</keyword>
<feature type="signal peptide" evidence="9">
    <location>
        <begin position="1"/>
        <end position="27"/>
    </location>
</feature>
<evidence type="ECO:0000256" key="1">
    <source>
        <dbReference type="ARBA" id="ARBA00004442"/>
    </source>
</evidence>
<keyword evidence="4" id="KW-1134">Transmembrane beta strand</keyword>
<feature type="chain" id="PRO_5045565147" evidence="9">
    <location>
        <begin position="28"/>
        <end position="488"/>
    </location>
</feature>
<proteinExistence type="inferred from homology"/>
<dbReference type="InterPro" id="IPR010130">
    <property type="entry name" value="T1SS_OMP_TolC"/>
</dbReference>
<keyword evidence="6" id="KW-0472">Membrane</keyword>
<dbReference type="InterPro" id="IPR051906">
    <property type="entry name" value="TolC-like"/>
</dbReference>
<dbReference type="EMBL" id="JARYGZ010000001">
    <property type="protein sequence ID" value="MDH7638025.1"/>
    <property type="molecule type" value="Genomic_DNA"/>
</dbReference>
<evidence type="ECO:0000313" key="11">
    <source>
        <dbReference type="Proteomes" id="UP001160625"/>
    </source>
</evidence>
<sequence length="488" mass="51570">MRRVGVKAGAALTALAMGLALPQAVGATTLTDALVAAYKGNPTLTGTRAQLRSTDEQAAIARAGGRPTLGASVGLTQGVDNYRKFSSFNQQLTAGAQLSVPLYQGGRVRNAVKAADARVDSGRQSLRSTEGQVLVDTVTAYMDVLRDRAIVGLNENNVKVLQTNLEATSDQFQAGTLTRTDVAQSQARLEDGRAQLASARATLTNSEENYRRVVGVSADTLEQPPALPVLPTGPDQAEDTAIDNNPDIAAAAAAVKAAHFDVQTARASRMPTITAQANNNYARYTQGASNIYTSGAAQLQGDSTSVGVSLNVPLYQGGLPSAQIRQAQDLEQVAMEQQTATERLVVANARAAFSSYVATQEVIKSSEEALKANTLALEGVQAEQSAGLRQVLDVLNAEQEKLSSQVTLVSAQHDSYVAGFTLLNAMGLVNYQHLGLEGGALYDPTVNYRRAKHALSDWEENPRPQPIAKPVYGPQMVSENPPVTGQAN</sequence>
<dbReference type="Gene3D" id="1.20.1600.10">
    <property type="entry name" value="Outer membrane efflux proteins (OEP)"/>
    <property type="match status" value="1"/>
</dbReference>
<gene>
    <name evidence="10" type="ORF">QGN17_04720</name>
</gene>
<organism evidence="10 11">
    <name type="scientific">Sphingomonas oryzagri</name>
    <dbReference type="NCBI Taxonomy" id="3042314"/>
    <lineage>
        <taxon>Bacteria</taxon>
        <taxon>Pseudomonadati</taxon>
        <taxon>Pseudomonadota</taxon>
        <taxon>Alphaproteobacteria</taxon>
        <taxon>Sphingomonadales</taxon>
        <taxon>Sphingomonadaceae</taxon>
        <taxon>Sphingomonas</taxon>
    </lineage>
</organism>
<comment type="similarity">
    <text evidence="2">Belongs to the outer membrane factor (OMF) (TC 1.B.17) family.</text>
</comment>
<dbReference type="InterPro" id="IPR003423">
    <property type="entry name" value="OMP_efflux"/>
</dbReference>
<evidence type="ECO:0000256" key="2">
    <source>
        <dbReference type="ARBA" id="ARBA00007613"/>
    </source>
</evidence>
<evidence type="ECO:0000256" key="9">
    <source>
        <dbReference type="SAM" id="SignalP"/>
    </source>
</evidence>
<evidence type="ECO:0000256" key="7">
    <source>
        <dbReference type="ARBA" id="ARBA00023237"/>
    </source>
</evidence>
<evidence type="ECO:0000256" key="5">
    <source>
        <dbReference type="ARBA" id="ARBA00022692"/>
    </source>
</evidence>
<feature type="compositionally biased region" description="Polar residues" evidence="8">
    <location>
        <begin position="477"/>
        <end position="488"/>
    </location>
</feature>
<protein>
    <submittedName>
        <fullName evidence="10">TolC family outer membrane protein</fullName>
    </submittedName>
</protein>
<accession>A0ABT6MY89</accession>
<dbReference type="PANTHER" id="PTHR30026:SF22">
    <property type="entry name" value="OUTER MEMBRANE EFFLUX PROTEIN"/>
    <property type="match status" value="1"/>
</dbReference>
<dbReference type="Pfam" id="PF02321">
    <property type="entry name" value="OEP"/>
    <property type="match status" value="2"/>
</dbReference>
<reference evidence="10" key="1">
    <citation type="submission" date="2023-04" db="EMBL/GenBank/DDBJ databases">
        <title>Sphingomonas sp. MAHUQ-71 isolated from rice field.</title>
        <authorList>
            <person name="Huq M.A."/>
        </authorList>
    </citation>
    <scope>NUCLEOTIDE SEQUENCE</scope>
    <source>
        <strain evidence="10">MAHUQ-71</strain>
    </source>
</reference>
<dbReference type="PANTHER" id="PTHR30026">
    <property type="entry name" value="OUTER MEMBRANE PROTEIN TOLC"/>
    <property type="match status" value="1"/>
</dbReference>
<comment type="caution">
    <text evidence="10">The sequence shown here is derived from an EMBL/GenBank/DDBJ whole genome shotgun (WGS) entry which is preliminary data.</text>
</comment>
<evidence type="ECO:0000256" key="6">
    <source>
        <dbReference type="ARBA" id="ARBA00023136"/>
    </source>
</evidence>
<evidence type="ECO:0000256" key="4">
    <source>
        <dbReference type="ARBA" id="ARBA00022452"/>
    </source>
</evidence>
<dbReference type="NCBIfam" id="TIGR01844">
    <property type="entry name" value="type_I_sec_TolC"/>
    <property type="match status" value="1"/>
</dbReference>
<evidence type="ECO:0000256" key="8">
    <source>
        <dbReference type="SAM" id="MobiDB-lite"/>
    </source>
</evidence>
<keyword evidence="5" id="KW-0812">Transmembrane</keyword>
<dbReference type="Proteomes" id="UP001160625">
    <property type="component" value="Unassembled WGS sequence"/>
</dbReference>
<name>A0ABT6MY89_9SPHN</name>
<feature type="region of interest" description="Disordered" evidence="8">
    <location>
        <begin position="457"/>
        <end position="488"/>
    </location>
</feature>